<dbReference type="PIRSF" id="PIRSF036565">
    <property type="entry name" value="Pyruvt_ip_decrb"/>
    <property type="match status" value="1"/>
</dbReference>
<dbReference type="InterPro" id="IPR029035">
    <property type="entry name" value="DHS-like_NAD/FAD-binding_dom"/>
</dbReference>
<evidence type="ECO:0000256" key="3">
    <source>
        <dbReference type="ARBA" id="ARBA00007812"/>
    </source>
</evidence>
<dbReference type="SUPFAM" id="SSF52518">
    <property type="entry name" value="Thiamin diphosphate-binding fold (THDP-binding)"/>
    <property type="match status" value="2"/>
</dbReference>
<keyword evidence="17" id="KW-0670">Pyruvate</keyword>
<dbReference type="InterPro" id="IPR012001">
    <property type="entry name" value="Thiamin_PyroP_enz_TPP-bd_dom"/>
</dbReference>
<dbReference type="CDD" id="cd07038">
    <property type="entry name" value="TPP_PYR_PDC_IPDC_like"/>
    <property type="match status" value="1"/>
</dbReference>
<evidence type="ECO:0000259" key="16">
    <source>
        <dbReference type="Pfam" id="PF02776"/>
    </source>
</evidence>
<sequence>MDLFPSPPRVHVAERAASNDKLRHIQSQFHHQFRTLTSNMSNKTVNVAEYLFTRLYQLGVKDLHGVPGDFNLVALDYVEPCGLNWVGNCNELNAGYAADAYGRLMGMGALVTTFGVGELSCLNAIAGSFAEFCPVVHIVGTPKRAAQKSGMLLHHTLGNGDFNVFADMSKPITIAQTNLMDPTTAPAEIDRVLQACYVNSRPVYIQLPADMVMEEVDAKLLDTPVDVKPPQSDRETENLATEIILRKLYAAKRPTLLLDAGAQRHRVEDLTEEFARKTGLPTFITPMGKGVANEESPNYAGIYIGKGSEETVRTRIEESDCVITIGNVKSDVNSFGFSYRIGRLTSVDLHFDHVVMDCAKFENVYMKWLLERLVREVDPSKMQMEKVEIPVRKNVELTNGEAATQDVTHAWLWPRISSWLKTGDVVITETGTSFVGIWETKFPAGVQAINQTLWSSIGYGLGAAQGAALAMKTSGGGRRTVCFEGDGSFQLTAQELSTIIRQDLDCTIFLIENDGYEIERWVHGMKAKYNDISKWRYSKIAEVFTPEEEVSQHRVKSYKVSTRSELEKLLADEEFSEGKGLHFVELHMPRYNAPQTLIDFAQSLSKKPS</sequence>
<dbReference type="Pfam" id="PF02775">
    <property type="entry name" value="TPP_enzyme_C"/>
    <property type="match status" value="1"/>
</dbReference>
<dbReference type="GO" id="GO:0004737">
    <property type="term" value="F:pyruvate decarboxylase activity"/>
    <property type="evidence" value="ECO:0007669"/>
    <property type="project" value="UniProtKB-EC"/>
</dbReference>
<dbReference type="Gene3D" id="3.40.50.970">
    <property type="match status" value="2"/>
</dbReference>
<evidence type="ECO:0000256" key="7">
    <source>
        <dbReference type="ARBA" id="ARBA00022793"/>
    </source>
</evidence>
<dbReference type="InterPro" id="IPR012110">
    <property type="entry name" value="PDC/IPDC-like"/>
</dbReference>
<proteinExistence type="inferred from homology"/>
<comment type="similarity">
    <text evidence="3 13">Belongs to the TPP enzyme family.</text>
</comment>
<dbReference type="Pfam" id="PF02776">
    <property type="entry name" value="TPP_enzyme_N"/>
    <property type="match status" value="1"/>
</dbReference>
<keyword evidence="8 12" id="KW-0460">Magnesium</keyword>
<dbReference type="Proteomes" id="UP000304928">
    <property type="component" value="Unassembled WGS sequence"/>
</dbReference>
<keyword evidence="9 13" id="KW-0786">Thiamine pyrophosphate</keyword>
<dbReference type="PANTHER" id="PTHR43452">
    <property type="entry name" value="PYRUVATE DECARBOXYLASE"/>
    <property type="match status" value="1"/>
</dbReference>
<dbReference type="AlphaFoldDB" id="A0A4S9AYD5"/>
<evidence type="ECO:0000256" key="10">
    <source>
        <dbReference type="ARBA" id="ARBA00023239"/>
    </source>
</evidence>
<comment type="cofactor">
    <cofactor evidence="2">
        <name>thiamine diphosphate</name>
        <dbReference type="ChEBI" id="CHEBI:58937"/>
    </cofactor>
</comment>
<protein>
    <recommendedName>
        <fullName evidence="5">Pyruvate decarboxylase</fullName>
        <ecNumber evidence="4">4.1.1.1</ecNumber>
    </recommendedName>
</protein>
<evidence type="ECO:0000256" key="12">
    <source>
        <dbReference type="PIRSR" id="PIRSR036565-2"/>
    </source>
</evidence>
<organism evidence="17 18">
    <name type="scientific">Aureobasidium pullulans</name>
    <name type="common">Black yeast</name>
    <name type="synonym">Pullularia pullulans</name>
    <dbReference type="NCBI Taxonomy" id="5580"/>
    <lineage>
        <taxon>Eukaryota</taxon>
        <taxon>Fungi</taxon>
        <taxon>Dikarya</taxon>
        <taxon>Ascomycota</taxon>
        <taxon>Pezizomycotina</taxon>
        <taxon>Dothideomycetes</taxon>
        <taxon>Dothideomycetidae</taxon>
        <taxon>Dothideales</taxon>
        <taxon>Saccotheciaceae</taxon>
        <taxon>Aureobasidium</taxon>
    </lineage>
</organism>
<gene>
    <name evidence="17" type="ORF">D6D15_08168</name>
</gene>
<feature type="domain" description="Thiamine pyrophosphate enzyme central" evidence="14">
    <location>
        <begin position="244"/>
        <end position="339"/>
    </location>
</feature>
<evidence type="ECO:0000259" key="15">
    <source>
        <dbReference type="Pfam" id="PF02775"/>
    </source>
</evidence>
<evidence type="ECO:0000256" key="8">
    <source>
        <dbReference type="ARBA" id="ARBA00022842"/>
    </source>
</evidence>
<feature type="binding site" evidence="12">
    <location>
        <position position="515"/>
    </location>
    <ligand>
        <name>Mg(2+)</name>
        <dbReference type="ChEBI" id="CHEBI:18420"/>
    </ligand>
</feature>
<feature type="domain" description="Thiamine pyrophosphate enzyme TPP-binding" evidence="15">
    <location>
        <begin position="445"/>
        <end position="584"/>
    </location>
</feature>
<evidence type="ECO:0000313" key="17">
    <source>
        <dbReference type="EMBL" id="THW85288.1"/>
    </source>
</evidence>
<name>A0A4S9AYD5_AURPU</name>
<dbReference type="CDD" id="cd02005">
    <property type="entry name" value="TPP_PDC_IPDC"/>
    <property type="match status" value="1"/>
</dbReference>
<feature type="binding site" evidence="11">
    <location>
        <position position="519"/>
    </location>
    <ligand>
        <name>pyruvate</name>
        <dbReference type="ChEBI" id="CHEBI:15361"/>
        <label>1</label>
        <note>substrate; ligand shared between two neighboring subunits</note>
    </ligand>
</feature>
<dbReference type="GO" id="GO:0005829">
    <property type="term" value="C:cytosol"/>
    <property type="evidence" value="ECO:0007669"/>
    <property type="project" value="TreeGrafter"/>
</dbReference>
<feature type="binding site" evidence="11">
    <location>
        <position position="155"/>
    </location>
    <ligand>
        <name>pyruvate</name>
        <dbReference type="ChEBI" id="CHEBI:15361"/>
        <label>1</label>
        <note>substrate; ligand shared between two neighboring subunits</note>
    </ligand>
</feature>
<dbReference type="Gene3D" id="3.40.50.1220">
    <property type="entry name" value="TPP-binding domain"/>
    <property type="match status" value="1"/>
</dbReference>
<dbReference type="FunFam" id="3.40.50.970:FF:000024">
    <property type="entry name" value="Pyruvate decarboxylase isozyme"/>
    <property type="match status" value="1"/>
</dbReference>
<accession>A0A4S9AYD5</accession>
<dbReference type="InterPro" id="IPR012000">
    <property type="entry name" value="Thiamin_PyroP_enz_cen_dom"/>
</dbReference>
<dbReference type="InterPro" id="IPR029061">
    <property type="entry name" value="THDP-binding"/>
</dbReference>
<comment type="caution">
    <text evidence="17">The sequence shown here is derived from an EMBL/GenBank/DDBJ whole genome shotgun (WGS) entry which is preliminary data.</text>
</comment>
<evidence type="ECO:0000313" key="18">
    <source>
        <dbReference type="Proteomes" id="UP000304928"/>
    </source>
</evidence>
<dbReference type="InterPro" id="IPR047213">
    <property type="entry name" value="TPP_PYR_PDC_IPDC-like"/>
</dbReference>
<dbReference type="SUPFAM" id="SSF52467">
    <property type="entry name" value="DHS-like NAD/FAD-binding domain"/>
    <property type="match status" value="1"/>
</dbReference>
<evidence type="ECO:0000256" key="4">
    <source>
        <dbReference type="ARBA" id="ARBA00013202"/>
    </source>
</evidence>
<evidence type="ECO:0000256" key="9">
    <source>
        <dbReference type="ARBA" id="ARBA00023052"/>
    </source>
</evidence>
<evidence type="ECO:0000256" key="6">
    <source>
        <dbReference type="ARBA" id="ARBA00022723"/>
    </source>
</evidence>
<evidence type="ECO:0000256" key="13">
    <source>
        <dbReference type="RuleBase" id="RU362132"/>
    </source>
</evidence>
<keyword evidence="10" id="KW-0456">Lyase</keyword>
<dbReference type="GO" id="GO:0030976">
    <property type="term" value="F:thiamine pyrophosphate binding"/>
    <property type="evidence" value="ECO:0007669"/>
    <property type="project" value="InterPro"/>
</dbReference>
<dbReference type="EC" id="4.1.1.1" evidence="4"/>
<evidence type="ECO:0000256" key="11">
    <source>
        <dbReference type="PIRSR" id="PIRSR036565-1"/>
    </source>
</evidence>
<feature type="domain" description="Thiamine pyrophosphate enzyme N-terminal TPP-binding" evidence="16">
    <location>
        <begin position="46"/>
        <end position="151"/>
    </location>
</feature>
<feature type="binding site" evidence="11">
    <location>
        <position position="69"/>
    </location>
    <ligand>
        <name>pyruvate</name>
        <dbReference type="ChEBI" id="CHEBI:15361"/>
        <label>1</label>
        <note>substrate; ligand shared between two neighboring subunits</note>
    </ligand>
</feature>
<dbReference type="InterPro" id="IPR047214">
    <property type="entry name" value="TPP_PDC_IPDC"/>
</dbReference>
<evidence type="ECO:0000256" key="5">
    <source>
        <dbReference type="ARBA" id="ARBA00014422"/>
    </source>
</evidence>
<dbReference type="GO" id="GO:0005634">
    <property type="term" value="C:nucleus"/>
    <property type="evidence" value="ECO:0007669"/>
    <property type="project" value="TreeGrafter"/>
</dbReference>
<feature type="binding site" evidence="12">
    <location>
        <position position="486"/>
    </location>
    <ligand>
        <name>Mg(2+)</name>
        <dbReference type="ChEBI" id="CHEBI:18420"/>
    </ligand>
</feature>
<keyword evidence="7" id="KW-0210">Decarboxylase</keyword>
<comment type="catalytic activity">
    <reaction evidence="1">
        <text>a 2-oxocarboxylate + H(+) = an aldehyde + CO2</text>
        <dbReference type="Rhea" id="RHEA:11628"/>
        <dbReference type="ChEBI" id="CHEBI:15378"/>
        <dbReference type="ChEBI" id="CHEBI:16526"/>
        <dbReference type="ChEBI" id="CHEBI:17478"/>
        <dbReference type="ChEBI" id="CHEBI:35179"/>
        <dbReference type="EC" id="4.1.1.1"/>
    </reaction>
</comment>
<keyword evidence="6 12" id="KW-0479">Metal-binding</keyword>
<dbReference type="InterPro" id="IPR011766">
    <property type="entry name" value="TPP_enzyme_TPP-bd"/>
</dbReference>
<dbReference type="PANTHER" id="PTHR43452:SF30">
    <property type="entry name" value="PYRUVATE DECARBOXYLASE ISOZYME 1-RELATED"/>
    <property type="match status" value="1"/>
</dbReference>
<evidence type="ECO:0000256" key="1">
    <source>
        <dbReference type="ARBA" id="ARBA00001041"/>
    </source>
</evidence>
<dbReference type="GO" id="GO:0000287">
    <property type="term" value="F:magnesium ion binding"/>
    <property type="evidence" value="ECO:0007669"/>
    <property type="project" value="InterPro"/>
</dbReference>
<comment type="cofactor">
    <cofactor evidence="12">
        <name>Mg(2+)</name>
        <dbReference type="ChEBI" id="CHEBI:18420"/>
    </cofactor>
    <text evidence="12">Binds 1 Mg(2+) per subunit.</text>
</comment>
<dbReference type="FunFam" id="3.40.50.970:FF:000019">
    <property type="entry name" value="Pyruvate decarboxylase isozyme"/>
    <property type="match status" value="1"/>
</dbReference>
<reference evidence="17 18" key="1">
    <citation type="submission" date="2018-10" db="EMBL/GenBank/DDBJ databases">
        <title>Fifty Aureobasidium pullulans genomes reveal a recombining polyextremotolerant generalist.</title>
        <authorList>
            <person name="Gostincar C."/>
            <person name="Turk M."/>
            <person name="Zajc J."/>
            <person name="Gunde-Cimerman N."/>
        </authorList>
    </citation>
    <scope>NUCLEOTIDE SEQUENCE [LARGE SCALE GENOMIC DNA]</scope>
    <source>
        <strain evidence="17 18">EXF-10507</strain>
    </source>
</reference>
<feature type="binding site" evidence="12">
    <location>
        <position position="513"/>
    </location>
    <ligand>
        <name>Mg(2+)</name>
        <dbReference type="ChEBI" id="CHEBI:18420"/>
    </ligand>
</feature>
<dbReference type="GO" id="GO:0000949">
    <property type="term" value="P:aromatic amino acid family catabolic process to alcohol via Ehrlich pathway"/>
    <property type="evidence" value="ECO:0007669"/>
    <property type="project" value="TreeGrafter"/>
</dbReference>
<dbReference type="Pfam" id="PF00205">
    <property type="entry name" value="TPP_enzyme_M"/>
    <property type="match status" value="1"/>
</dbReference>
<evidence type="ECO:0000259" key="14">
    <source>
        <dbReference type="Pfam" id="PF00205"/>
    </source>
</evidence>
<feature type="binding site" evidence="11">
    <location>
        <position position="197"/>
    </location>
    <ligand>
        <name>pyruvate</name>
        <dbReference type="ChEBI" id="CHEBI:15361"/>
        <label>2</label>
        <note>allosteric activator</note>
    </ligand>
</feature>
<dbReference type="EMBL" id="QZAR01000186">
    <property type="protein sequence ID" value="THW85288.1"/>
    <property type="molecule type" value="Genomic_DNA"/>
</dbReference>
<evidence type="ECO:0000256" key="2">
    <source>
        <dbReference type="ARBA" id="ARBA00001964"/>
    </source>
</evidence>